<protein>
    <submittedName>
        <fullName evidence="1">Uncharacterized protein</fullName>
    </submittedName>
</protein>
<evidence type="ECO:0000313" key="1">
    <source>
        <dbReference type="EMBL" id="TWF86980.1"/>
    </source>
</evidence>
<accession>A0A561TIR7</accession>
<keyword evidence="2" id="KW-1185">Reference proteome</keyword>
<dbReference type="Proteomes" id="UP000316603">
    <property type="component" value="Unassembled WGS sequence"/>
</dbReference>
<evidence type="ECO:0000313" key="2">
    <source>
        <dbReference type="Proteomes" id="UP000316603"/>
    </source>
</evidence>
<reference evidence="1 2" key="1">
    <citation type="submission" date="2019-06" db="EMBL/GenBank/DDBJ databases">
        <title>Sequencing the genomes of 1000 actinobacteria strains.</title>
        <authorList>
            <person name="Klenk H.-P."/>
        </authorList>
    </citation>
    <scope>NUCLEOTIDE SEQUENCE [LARGE SCALE GENOMIC DNA]</scope>
    <source>
        <strain evidence="1 2">DSM 41695</strain>
    </source>
</reference>
<organism evidence="1 2">
    <name type="scientific">Streptomyces capillispiralis</name>
    <dbReference type="NCBI Taxonomy" id="68182"/>
    <lineage>
        <taxon>Bacteria</taxon>
        <taxon>Bacillati</taxon>
        <taxon>Actinomycetota</taxon>
        <taxon>Actinomycetes</taxon>
        <taxon>Kitasatosporales</taxon>
        <taxon>Streptomycetaceae</taxon>
        <taxon>Streptomyces</taxon>
    </lineage>
</organism>
<proteinExistence type="predicted"/>
<name>A0A561TIR7_9ACTN</name>
<dbReference type="AlphaFoldDB" id="A0A561TIR7"/>
<gene>
    <name evidence="1" type="ORF">FHX78_113973</name>
</gene>
<comment type="caution">
    <text evidence="1">The sequence shown here is derived from an EMBL/GenBank/DDBJ whole genome shotgun (WGS) entry which is preliminary data.</text>
</comment>
<dbReference type="EMBL" id="VIWV01000001">
    <property type="protein sequence ID" value="TWF86980.1"/>
    <property type="molecule type" value="Genomic_DNA"/>
</dbReference>
<sequence length="39" mass="4292">MSGTRTAPSLTWDGAVRNNRANDQLVPNAITRYSLSEVE</sequence>